<protein>
    <submittedName>
        <fullName evidence="1">Uncharacterized protein</fullName>
    </submittedName>
</protein>
<dbReference type="AlphaFoldDB" id="A0A2C8FC75"/>
<gene>
    <name evidence="1" type="ORF">DPRO_3135</name>
</gene>
<evidence type="ECO:0000313" key="1">
    <source>
        <dbReference type="EMBL" id="SOB60047.1"/>
    </source>
</evidence>
<reference evidence="2" key="1">
    <citation type="submission" date="2017-09" db="EMBL/GenBank/DDBJ databases">
        <authorList>
            <person name="Regsiter A."/>
            <person name="William W."/>
        </authorList>
    </citation>
    <scope>NUCLEOTIDE SEQUENCE [LARGE SCALE GENOMIC DNA]</scope>
    <source>
        <strain evidence="2">500-1</strain>
    </source>
</reference>
<dbReference type="KEGG" id="pprf:DPRO_3135"/>
<accession>A0A2C8FC75</accession>
<keyword evidence="2" id="KW-1185">Reference proteome</keyword>
<name>A0A2C8FC75_9BACT</name>
<dbReference type="EMBL" id="LT907975">
    <property type="protein sequence ID" value="SOB60047.1"/>
    <property type="molecule type" value="Genomic_DNA"/>
</dbReference>
<proteinExistence type="predicted"/>
<dbReference type="Proteomes" id="UP000219215">
    <property type="component" value="Chromosome DPRO"/>
</dbReference>
<sequence>MPCSPSNAKLPLYKTAEWRLPTLAGTSAQVAYAEAIRHRAALETTRCVPQGREQAVLDVLSLATEAKWWIDNKETNYSEWVNIIRAKFGA</sequence>
<organism evidence="1 2">
    <name type="scientific">Pseudodesulfovibrio profundus</name>
    <dbReference type="NCBI Taxonomy" id="57320"/>
    <lineage>
        <taxon>Bacteria</taxon>
        <taxon>Pseudomonadati</taxon>
        <taxon>Thermodesulfobacteriota</taxon>
        <taxon>Desulfovibrionia</taxon>
        <taxon>Desulfovibrionales</taxon>
        <taxon>Desulfovibrionaceae</taxon>
    </lineage>
</organism>
<evidence type="ECO:0000313" key="2">
    <source>
        <dbReference type="Proteomes" id="UP000219215"/>
    </source>
</evidence>